<evidence type="ECO:0000256" key="1">
    <source>
        <dbReference type="ARBA" id="ARBA00023015"/>
    </source>
</evidence>
<dbReference type="Proteomes" id="UP001317629">
    <property type="component" value="Plasmid pSS37A-Re-1"/>
</dbReference>
<dbReference type="SUPFAM" id="SSF46689">
    <property type="entry name" value="Homeodomain-like"/>
    <property type="match status" value="1"/>
</dbReference>
<dbReference type="InterPro" id="IPR009057">
    <property type="entry name" value="Homeodomain-like_sf"/>
</dbReference>
<organism evidence="6 7">
    <name type="scientific">Methylocystis iwaonis</name>
    <dbReference type="NCBI Taxonomy" id="2885079"/>
    <lineage>
        <taxon>Bacteria</taxon>
        <taxon>Pseudomonadati</taxon>
        <taxon>Pseudomonadota</taxon>
        <taxon>Alphaproteobacteria</taxon>
        <taxon>Hyphomicrobiales</taxon>
        <taxon>Methylocystaceae</taxon>
        <taxon>Methylocystis</taxon>
    </lineage>
</organism>
<dbReference type="EMBL" id="AP027143">
    <property type="protein sequence ID" value="BDV36117.1"/>
    <property type="molecule type" value="Genomic_DNA"/>
</dbReference>
<keyword evidence="6" id="KW-0614">Plasmid</keyword>
<dbReference type="RefSeq" id="WP_281932425.1">
    <property type="nucleotide sequence ID" value="NZ_AP027143.1"/>
</dbReference>
<name>A0ABN6VLY0_9HYPH</name>
<reference evidence="6 7" key="1">
    <citation type="journal article" date="2023" name="Int. J. Syst. Evol. Microbiol.">
        <title>Methylocystis iwaonis sp. nov., a type II methane-oxidizing bacterium from surface soil of a rice paddy field in Japan, and emended description of the genus Methylocystis (ex Whittenbury et al. 1970) Bowman et al. 1993.</title>
        <authorList>
            <person name="Kaise H."/>
            <person name="Sawadogo J.B."/>
            <person name="Alam M.S."/>
            <person name="Ueno C."/>
            <person name="Dianou D."/>
            <person name="Shinjo R."/>
            <person name="Asakawa S."/>
        </authorList>
    </citation>
    <scope>NUCLEOTIDE SEQUENCE [LARGE SCALE GENOMIC DNA]</scope>
    <source>
        <strain evidence="6 7">SS37A-Re</strain>
    </source>
</reference>
<dbReference type="InterPro" id="IPR036271">
    <property type="entry name" value="Tet_transcr_reg_TetR-rel_C_sf"/>
</dbReference>
<keyword evidence="3" id="KW-0804">Transcription</keyword>
<dbReference type="InterPro" id="IPR001647">
    <property type="entry name" value="HTH_TetR"/>
</dbReference>
<proteinExistence type="predicted"/>
<dbReference type="PRINTS" id="PR00455">
    <property type="entry name" value="HTHTETR"/>
</dbReference>
<keyword evidence="2 4" id="KW-0238">DNA-binding</keyword>
<evidence type="ECO:0000313" key="6">
    <source>
        <dbReference type="EMBL" id="BDV36117.1"/>
    </source>
</evidence>
<dbReference type="Gene3D" id="1.10.357.10">
    <property type="entry name" value="Tetracycline Repressor, domain 2"/>
    <property type="match status" value="1"/>
</dbReference>
<dbReference type="SUPFAM" id="SSF48498">
    <property type="entry name" value="Tetracyclin repressor-like, C-terminal domain"/>
    <property type="match status" value="1"/>
</dbReference>
<geneLocation type="plasmid" evidence="6 7">
    <name>pSS37A-Re-1</name>
</geneLocation>
<accession>A0ABN6VLY0</accession>
<dbReference type="Pfam" id="PF00440">
    <property type="entry name" value="TetR_N"/>
    <property type="match status" value="1"/>
</dbReference>
<protein>
    <submittedName>
        <fullName evidence="6">TetR family transcriptional regulator</fullName>
    </submittedName>
</protein>
<evidence type="ECO:0000256" key="2">
    <source>
        <dbReference type="ARBA" id="ARBA00023125"/>
    </source>
</evidence>
<feature type="DNA-binding region" description="H-T-H motif" evidence="4">
    <location>
        <begin position="47"/>
        <end position="66"/>
    </location>
</feature>
<evidence type="ECO:0000256" key="4">
    <source>
        <dbReference type="PROSITE-ProRule" id="PRU00335"/>
    </source>
</evidence>
<feature type="domain" description="HTH tetR-type" evidence="5">
    <location>
        <begin position="24"/>
        <end position="84"/>
    </location>
</feature>
<keyword evidence="7" id="KW-1185">Reference proteome</keyword>
<evidence type="ECO:0000313" key="7">
    <source>
        <dbReference type="Proteomes" id="UP001317629"/>
    </source>
</evidence>
<keyword evidence="1" id="KW-0805">Transcription regulation</keyword>
<gene>
    <name evidence="6" type="ORF">SS37A_36470</name>
</gene>
<dbReference type="PANTHER" id="PTHR47506:SF1">
    <property type="entry name" value="HTH-TYPE TRANSCRIPTIONAL REGULATOR YJDC"/>
    <property type="match status" value="1"/>
</dbReference>
<dbReference type="PANTHER" id="PTHR47506">
    <property type="entry name" value="TRANSCRIPTIONAL REGULATORY PROTEIN"/>
    <property type="match status" value="1"/>
</dbReference>
<evidence type="ECO:0000259" key="5">
    <source>
        <dbReference type="PROSITE" id="PS50977"/>
    </source>
</evidence>
<sequence length="228" mass="25033">MSPTAAKRDVRARSGGKSAPVAKAKANKRLLEAAIGLCCRKGIAATSVDEIIDASGVARMTLYNRYGSKDALIHAALAHEASVWRAWFFTRLAETRGAPREKLLAFFDIMEEWFRRDDYLGCALMNAAMESRNTDEKLAEIIRNHKSHVLEQLRALVAAAGVEDVELLTQQFDLLMDGAIVKAAIKKTSAPAMEAKKIAAALLPEGERLRKHAADERCIRATIATQET</sequence>
<evidence type="ECO:0000256" key="3">
    <source>
        <dbReference type="ARBA" id="ARBA00023163"/>
    </source>
</evidence>
<dbReference type="PROSITE" id="PS50977">
    <property type="entry name" value="HTH_TETR_2"/>
    <property type="match status" value="1"/>
</dbReference>